<evidence type="ECO:0000313" key="3">
    <source>
        <dbReference type="Proteomes" id="UP000239494"/>
    </source>
</evidence>
<reference evidence="2 3" key="1">
    <citation type="submission" date="2018-03" db="EMBL/GenBank/DDBJ databases">
        <title>Genomic Encyclopedia of Archaeal and Bacterial Type Strains, Phase II (KMG-II): from individual species to whole genera.</title>
        <authorList>
            <person name="Goeker M."/>
        </authorList>
    </citation>
    <scope>NUCLEOTIDE SEQUENCE [LARGE SCALE GENOMIC DNA]</scope>
    <source>
        <strain evidence="2 3">DSM 44720</strain>
    </source>
</reference>
<name>A0A2T0T2I3_9PSEU</name>
<evidence type="ECO:0000313" key="2">
    <source>
        <dbReference type="EMBL" id="PRY39867.1"/>
    </source>
</evidence>
<organism evidence="2 3">
    <name type="scientific">Umezawaea tangerina</name>
    <dbReference type="NCBI Taxonomy" id="84725"/>
    <lineage>
        <taxon>Bacteria</taxon>
        <taxon>Bacillati</taxon>
        <taxon>Actinomycetota</taxon>
        <taxon>Actinomycetes</taxon>
        <taxon>Pseudonocardiales</taxon>
        <taxon>Pseudonocardiaceae</taxon>
        <taxon>Umezawaea</taxon>
    </lineage>
</organism>
<dbReference type="Proteomes" id="UP000239494">
    <property type="component" value="Unassembled WGS sequence"/>
</dbReference>
<dbReference type="AlphaFoldDB" id="A0A2T0T2I3"/>
<keyword evidence="3" id="KW-1185">Reference proteome</keyword>
<accession>A0A2T0T2I3</accession>
<dbReference type="EMBL" id="PVTF01000007">
    <property type="protein sequence ID" value="PRY39867.1"/>
    <property type="molecule type" value="Genomic_DNA"/>
</dbReference>
<evidence type="ECO:0008006" key="4">
    <source>
        <dbReference type="Google" id="ProtNLM"/>
    </source>
</evidence>
<dbReference type="SUPFAM" id="SSF69318">
    <property type="entry name" value="Integrin alpha N-terminal domain"/>
    <property type="match status" value="1"/>
</dbReference>
<evidence type="ECO:0000256" key="1">
    <source>
        <dbReference type="SAM" id="SignalP"/>
    </source>
</evidence>
<proteinExistence type="predicted"/>
<protein>
    <recommendedName>
        <fullName evidence="4">VCBS repeat protein</fullName>
    </recommendedName>
</protein>
<dbReference type="OrthoDB" id="3678781at2"/>
<dbReference type="InterPro" id="IPR028994">
    <property type="entry name" value="Integrin_alpha_N"/>
</dbReference>
<dbReference type="RefSeq" id="WP_106189751.1">
    <property type="nucleotide sequence ID" value="NZ_PVTF01000007.1"/>
</dbReference>
<comment type="caution">
    <text evidence="2">The sequence shown here is derived from an EMBL/GenBank/DDBJ whole genome shotgun (WGS) entry which is preliminary data.</text>
</comment>
<gene>
    <name evidence="2" type="ORF">CLV43_107454</name>
</gene>
<sequence length="204" mass="20613">MRTTALLLALVASATFAAPANAAVQESVQADLDGDGVLETVTTEQVAGDSTKQLLSTTIRGLRLTALVPLDSHVGPLPLRVVDLGGDGTDEVVVAESVGANTVGFGVWGLFGGLRPVTASDGSALRVWEGGGISALNGYGCEDSGGGRSLVTVDARLTNRPQGIYTGKRVTYSVVDGVATETSRAAVAGAWDAPGFQVDPAACA</sequence>
<keyword evidence="1" id="KW-0732">Signal</keyword>
<feature type="chain" id="PRO_5015568169" description="VCBS repeat protein" evidence="1">
    <location>
        <begin position="23"/>
        <end position="204"/>
    </location>
</feature>
<feature type="signal peptide" evidence="1">
    <location>
        <begin position="1"/>
        <end position="22"/>
    </location>
</feature>